<protein>
    <recommendedName>
        <fullName evidence="4">Retrotransposon gag domain-containing protein</fullName>
    </recommendedName>
</protein>
<sequence length="166" mass="19048">MSDTTTTPAGQEQTTKSNWTLADTSKLITAKEWSKAVLKIQHTSIVQAQEDCHQVLEDLQVHQAAFQEAQKANSDRISCLEDLLPTDHENQKQETESFLCWIHAQTNLQSFNANKATGFLGKSWEEFKKCLFELFLPDYWCSGLKQQIQQLEMTTLELFLEYSTRA</sequence>
<reference evidence="1 3" key="1">
    <citation type="submission" date="2019-05" db="EMBL/GenBank/DDBJ databases">
        <title>Emergence of the Ug99 lineage of the wheat stem rust pathogen through somatic hybridization.</title>
        <authorList>
            <person name="Li F."/>
            <person name="Upadhyaya N.M."/>
            <person name="Sperschneider J."/>
            <person name="Matny O."/>
            <person name="Nguyen-Phuc H."/>
            <person name="Mago R."/>
            <person name="Raley C."/>
            <person name="Miller M.E."/>
            <person name="Silverstein K.A.T."/>
            <person name="Henningsen E."/>
            <person name="Hirsch C.D."/>
            <person name="Visser B."/>
            <person name="Pretorius Z.A."/>
            <person name="Steffenson B.J."/>
            <person name="Schwessinger B."/>
            <person name="Dodds P.N."/>
            <person name="Figueroa M."/>
        </authorList>
    </citation>
    <scope>NUCLEOTIDE SEQUENCE [LARGE SCALE GENOMIC DNA]</scope>
    <source>
        <strain evidence="1 3">Ug99</strain>
    </source>
</reference>
<dbReference type="EMBL" id="VDEP01000506">
    <property type="protein sequence ID" value="KAA1068185.1"/>
    <property type="molecule type" value="Genomic_DNA"/>
</dbReference>
<comment type="caution">
    <text evidence="1">The sequence shown here is derived from an EMBL/GenBank/DDBJ whole genome shotgun (WGS) entry which is preliminary data.</text>
</comment>
<name>A0A5B0LUW2_PUCGR</name>
<dbReference type="EMBL" id="VDEP01000036">
    <property type="protein sequence ID" value="KAA1135988.1"/>
    <property type="molecule type" value="Genomic_DNA"/>
</dbReference>
<proteinExistence type="predicted"/>
<evidence type="ECO:0000313" key="3">
    <source>
        <dbReference type="Proteomes" id="UP000325313"/>
    </source>
</evidence>
<gene>
    <name evidence="2" type="ORF">PGTUg99_017162</name>
    <name evidence="1" type="ORF">PGTUg99_025173</name>
</gene>
<evidence type="ECO:0000313" key="1">
    <source>
        <dbReference type="EMBL" id="KAA1068185.1"/>
    </source>
</evidence>
<dbReference type="Proteomes" id="UP000325313">
    <property type="component" value="Unassembled WGS sequence"/>
</dbReference>
<evidence type="ECO:0000313" key="2">
    <source>
        <dbReference type="EMBL" id="KAA1135988.1"/>
    </source>
</evidence>
<organism evidence="1 3">
    <name type="scientific">Puccinia graminis f. sp. tritici</name>
    <dbReference type="NCBI Taxonomy" id="56615"/>
    <lineage>
        <taxon>Eukaryota</taxon>
        <taxon>Fungi</taxon>
        <taxon>Dikarya</taxon>
        <taxon>Basidiomycota</taxon>
        <taxon>Pucciniomycotina</taxon>
        <taxon>Pucciniomycetes</taxon>
        <taxon>Pucciniales</taxon>
        <taxon>Pucciniaceae</taxon>
        <taxon>Puccinia</taxon>
    </lineage>
</organism>
<evidence type="ECO:0008006" key="4">
    <source>
        <dbReference type="Google" id="ProtNLM"/>
    </source>
</evidence>
<dbReference type="AlphaFoldDB" id="A0A5B0LUW2"/>
<accession>A0A5B0LUW2</accession>